<dbReference type="EMBL" id="JACXXH010000001">
    <property type="protein sequence ID" value="MBD3862261.1"/>
    <property type="molecule type" value="Genomic_DNA"/>
</dbReference>
<dbReference type="RefSeq" id="WP_028281856.1">
    <property type="nucleotide sequence ID" value="NZ_CAXBHU010000001.1"/>
</dbReference>
<organism evidence="1 2">
    <name type="scientific">Olleya marilimosa</name>
    <dbReference type="NCBI Taxonomy" id="272164"/>
    <lineage>
        <taxon>Bacteria</taxon>
        <taxon>Pseudomonadati</taxon>
        <taxon>Bacteroidota</taxon>
        <taxon>Flavobacteriia</taxon>
        <taxon>Flavobacteriales</taxon>
        <taxon>Flavobacteriaceae</taxon>
    </lineage>
</organism>
<reference evidence="1 2" key="1">
    <citation type="submission" date="2020-09" db="EMBL/GenBank/DDBJ databases">
        <title>Bacillus nautilus sp. nov., Chryseoglobus crepusculi sp. nov, and Psychrobacter noctis sp. nov., isolated from deep-sea sponges from the equatorial Atlantic.</title>
        <authorList>
            <person name="Stennett H.L."/>
            <person name="Williams S.E."/>
        </authorList>
    </citation>
    <scope>NUCLEOTIDE SEQUENCE [LARGE SCALE GENOMIC DNA]</scope>
    <source>
        <strain evidence="1 2">28M-24</strain>
    </source>
</reference>
<protein>
    <recommendedName>
        <fullName evidence="3">Late embryogenesis abundant protein LEA-2 subgroup domain-containing protein</fullName>
    </recommendedName>
</protein>
<comment type="caution">
    <text evidence="1">The sequence shown here is derived from an EMBL/GenBank/DDBJ whole genome shotgun (WGS) entry which is preliminary data.</text>
</comment>
<accession>A0ABR8LRY7</accession>
<evidence type="ECO:0000313" key="2">
    <source>
        <dbReference type="Proteomes" id="UP000627521"/>
    </source>
</evidence>
<evidence type="ECO:0008006" key="3">
    <source>
        <dbReference type="Google" id="ProtNLM"/>
    </source>
</evidence>
<evidence type="ECO:0000313" key="1">
    <source>
        <dbReference type="EMBL" id="MBD3862261.1"/>
    </source>
</evidence>
<gene>
    <name evidence="1" type="ORF">IEG06_02275</name>
</gene>
<proteinExistence type="predicted"/>
<dbReference type="Gene3D" id="2.60.40.1820">
    <property type="match status" value="1"/>
</dbReference>
<name>A0ABR8LRY7_9FLAO</name>
<sequence length="151" mass="16741">MKKTLILLTILTCFFNCKVTEKPEFIRVENIKVLESSSKFITVTADALFLNPNSIGGKIKTDGIQVLVNDNPIGVVSSVSFDVPANKQFTIPLQAKLPTDSLLSNKNLSGLLGSFFSKKVKIQYLGDIKYKVLGFSHAYKVDRTEDVKIKL</sequence>
<dbReference type="Proteomes" id="UP000627521">
    <property type="component" value="Unassembled WGS sequence"/>
</dbReference>
<keyword evidence="2" id="KW-1185">Reference proteome</keyword>